<accession>A0A643FSP1</accession>
<evidence type="ECO:0000313" key="2">
    <source>
        <dbReference type="Proteomes" id="UP000397656"/>
    </source>
</evidence>
<sequence>MKFPSRKMRPPEKKAVAASESSEIAIITIHGKKFVSGLFWQPLSRARAYMGEARELGKKHDWDIVAIRRGRARIQAGFVSKDRGALKGMYSLAASLAGVLGDRWIGAFAVDDQDRYAVVAVHEGTIVPGFDRIVHGFEEAKQLLMHGINLLDFGENVFAPQAFGVALQEHDLPSVLKPKLLRPEYKLKQLTFGLTKKEIGVLAVALLIAGVGIFAYGKWAEHQEAQRIAELQRQAELRRRALALLEEQSRKKQTVKALEHPWAHMPSALAFTSACKEASAATPLSIAGWVERDSSCVAGSVVVAYVRGQKGATVEAFHDAASSLKDWRVAVLDSSIEATITRDLSMPAAGDELLLDASAAKMRLASEVQGWGDDVAKLVSIVHRDISVPKPPPALPGQVTPAAPPPPEPTWQEFTFEFKTGLPPARHVERLKDLPGLRLTNITATLTQEEAKLEWTVKGDLYANR</sequence>
<dbReference type="Pfam" id="PF06864">
    <property type="entry name" value="PAP_PilO"/>
    <property type="match status" value="1"/>
</dbReference>
<name>A0A643FSP1_9BURK</name>
<dbReference type="InterPro" id="IPR009663">
    <property type="entry name" value="PAP_PilO"/>
</dbReference>
<dbReference type="Proteomes" id="UP000397656">
    <property type="component" value="Plasmid pRK1-3"/>
</dbReference>
<dbReference type="EMBL" id="CP062807">
    <property type="protein sequence ID" value="QOT82247.1"/>
    <property type="molecule type" value="Genomic_DNA"/>
</dbReference>
<protein>
    <submittedName>
        <fullName evidence="1">Type 4b pilus protein PilO2</fullName>
    </submittedName>
</protein>
<dbReference type="GeneID" id="98407109"/>
<keyword evidence="1" id="KW-0614">Plasmid</keyword>
<proteinExistence type="predicted"/>
<dbReference type="AlphaFoldDB" id="A0A643FSP1"/>
<gene>
    <name evidence="1" type="primary">pilO2</name>
    <name evidence="1" type="ORF">F7R26_039755</name>
</gene>
<reference evidence="1 2" key="1">
    <citation type="submission" date="2020-10" db="EMBL/GenBank/DDBJ databases">
        <title>Complete genome sequence of Cupriavidus basilensis CCUG 49340T.</title>
        <authorList>
            <person name="Salva-Serra F."/>
            <person name="Donoso R.A."/>
            <person name="Cho K.H."/>
            <person name="Yoo J.A."/>
            <person name="Lee K."/>
            <person name="Yoon S.-H."/>
            <person name="Perez-Pantoja D."/>
            <person name="Moore E.R.B."/>
        </authorList>
    </citation>
    <scope>NUCLEOTIDE SEQUENCE [LARGE SCALE GENOMIC DNA]</scope>
    <source>
        <strain evidence="2">CCUG 49340</strain>
        <plasmid evidence="1 2">pRK1-3</plasmid>
    </source>
</reference>
<evidence type="ECO:0000313" key="1">
    <source>
        <dbReference type="EMBL" id="QOT82247.1"/>
    </source>
</evidence>
<dbReference type="RefSeq" id="WP_150986944.1">
    <property type="nucleotide sequence ID" value="NZ_CP062807.1"/>
</dbReference>
<organism evidence="1 2">
    <name type="scientific">Cupriavidus basilensis</name>
    <dbReference type="NCBI Taxonomy" id="68895"/>
    <lineage>
        <taxon>Bacteria</taxon>
        <taxon>Pseudomonadati</taxon>
        <taxon>Pseudomonadota</taxon>
        <taxon>Betaproteobacteria</taxon>
        <taxon>Burkholderiales</taxon>
        <taxon>Burkholderiaceae</taxon>
        <taxon>Cupriavidus</taxon>
    </lineage>
</organism>
<geneLocation type="plasmid" evidence="1 2">
    <name>pRK1-3</name>
</geneLocation>